<dbReference type="Proteomes" id="UP000286786">
    <property type="component" value="Genome"/>
</dbReference>
<dbReference type="RefSeq" id="YP_010668061.1">
    <property type="nucleotide sequence ID" value="NC_070953.1"/>
</dbReference>
<dbReference type="GO" id="GO:0016740">
    <property type="term" value="F:transferase activity"/>
    <property type="evidence" value="ECO:0007669"/>
    <property type="project" value="UniProtKB-KW"/>
</dbReference>
<dbReference type="KEGG" id="vg:77944202"/>
<keyword evidence="2" id="KW-1185">Reference proteome</keyword>
<evidence type="ECO:0000313" key="2">
    <source>
        <dbReference type="Proteomes" id="UP000286786"/>
    </source>
</evidence>
<reference evidence="1 2" key="1">
    <citation type="submission" date="2018-11" db="EMBL/GenBank/DDBJ databases">
        <title>Isolation and Complete Genome Sequence of a Novel Alteromonas Phage ZP6.</title>
        <authorList>
            <person name="Han J."/>
        </authorList>
    </citation>
    <scope>NUCLEOTIDE SEQUENCE [LARGE SCALE GENOMIC DNA]</scope>
</reference>
<proteinExistence type="predicted"/>
<keyword evidence="1" id="KW-0808">Transferase</keyword>
<protein>
    <submittedName>
        <fullName evidence="1">Putative acetyltransferase</fullName>
    </submittedName>
</protein>
<organism evidence="1 2">
    <name type="scientific">Alteromonas phage ZP6</name>
    <dbReference type="NCBI Taxonomy" id="2492447"/>
    <lineage>
        <taxon>Viruses</taxon>
        <taxon>Duplodnaviria</taxon>
        <taxon>Heunggongvirae</taxon>
        <taxon>Uroviricota</taxon>
        <taxon>Caudoviricetes</taxon>
        <taxon>Mareflavirus</taxon>
        <taxon>Mareflavirus ZP6</taxon>
    </lineage>
</organism>
<evidence type="ECO:0000313" key="1">
    <source>
        <dbReference type="EMBL" id="AZS06562.1"/>
    </source>
</evidence>
<dbReference type="GeneID" id="77944202"/>
<sequence length="132" mass="14993">MRLTHRPATAEDVESLGEAQEKMAGVFLEGFSWSVFHGDELMFIVGHVPFWVGTTTVWLHVKEGALLPPRETIRICNRLIDIYTSSYRRVQAFVDSNSVVNNKFVKVLGFEQESVMAEGNPNGGDYNIYRRL</sequence>
<name>A0A3S9U8B4_9CAUD</name>
<dbReference type="EMBL" id="MK203850">
    <property type="protein sequence ID" value="AZS06562.1"/>
    <property type="molecule type" value="Genomic_DNA"/>
</dbReference>
<accession>A0A3S9U8B4</accession>